<dbReference type="InterPro" id="IPR053172">
    <property type="entry name" value="Tn903_transposase"/>
</dbReference>
<evidence type="ECO:0000259" key="2">
    <source>
        <dbReference type="Pfam" id="PF01609"/>
    </source>
</evidence>
<accession>A0A5Q4ZLX6</accession>
<sequence>MRTWRKLHLAVDVDTYEIIGAEVSLVNVGDNEVLPTLLNPLRRKIREISADSAYDTKECHKVLQRKGITPLIPRGKMQDIEGGHPRNDVVSALKANNLAQWKVDSEYHVRSLSETDLINNALKKPLLLILITLFFILITLNYYCH</sequence>
<dbReference type="PANTHER" id="PTHR34631">
    <property type="match status" value="1"/>
</dbReference>
<evidence type="ECO:0000256" key="1">
    <source>
        <dbReference type="SAM" id="Phobius"/>
    </source>
</evidence>
<name>A0A5Q4ZLX6_9GAMM</name>
<protein>
    <recommendedName>
        <fullName evidence="2">Transposase IS4-like domain-containing protein</fullName>
    </recommendedName>
</protein>
<dbReference type="GO" id="GO:0004803">
    <property type="term" value="F:transposase activity"/>
    <property type="evidence" value="ECO:0007669"/>
    <property type="project" value="InterPro"/>
</dbReference>
<dbReference type="GO" id="GO:0003677">
    <property type="term" value="F:DNA binding"/>
    <property type="evidence" value="ECO:0007669"/>
    <property type="project" value="InterPro"/>
</dbReference>
<proteinExistence type="predicted"/>
<dbReference type="Pfam" id="PF01609">
    <property type="entry name" value="DDE_Tnp_1"/>
    <property type="match status" value="1"/>
</dbReference>
<dbReference type="PANTHER" id="PTHR34631:SF3">
    <property type="entry name" value="ISSOD12 TRANSPOSASE TNPA_ISSOD12"/>
    <property type="match status" value="1"/>
</dbReference>
<organism evidence="3">
    <name type="scientific">Aliivibrio wodanis</name>
    <dbReference type="NCBI Taxonomy" id="80852"/>
    <lineage>
        <taxon>Bacteria</taxon>
        <taxon>Pseudomonadati</taxon>
        <taxon>Pseudomonadota</taxon>
        <taxon>Gammaproteobacteria</taxon>
        <taxon>Vibrionales</taxon>
        <taxon>Vibrionaceae</taxon>
        <taxon>Aliivibrio</taxon>
    </lineage>
</organism>
<reference evidence="3" key="1">
    <citation type="submission" date="2019-09" db="EMBL/GenBank/DDBJ databases">
        <authorList>
            <person name="Hjerde E."/>
        </authorList>
    </citation>
    <scope>NUCLEOTIDE SEQUENCE</scope>
    <source>
        <strain evidence="3">06/09/160</strain>
    </source>
</reference>
<dbReference type="EMBL" id="LR721750">
    <property type="protein sequence ID" value="VVV02884.1"/>
    <property type="molecule type" value="Genomic_DNA"/>
</dbReference>
<gene>
    <name evidence="3" type="ORF">AW0309160_00209</name>
</gene>
<feature type="domain" description="Transposase IS4-like" evidence="2">
    <location>
        <begin position="3"/>
        <end position="81"/>
    </location>
</feature>
<dbReference type="GO" id="GO:0006313">
    <property type="term" value="P:DNA transposition"/>
    <property type="evidence" value="ECO:0007669"/>
    <property type="project" value="InterPro"/>
</dbReference>
<dbReference type="InterPro" id="IPR002559">
    <property type="entry name" value="Transposase_11"/>
</dbReference>
<evidence type="ECO:0000313" key="3">
    <source>
        <dbReference type="EMBL" id="VVV02884.1"/>
    </source>
</evidence>
<keyword evidence="1" id="KW-0812">Transmembrane</keyword>
<keyword evidence="1" id="KW-1133">Transmembrane helix</keyword>
<feature type="transmembrane region" description="Helical" evidence="1">
    <location>
        <begin position="126"/>
        <end position="143"/>
    </location>
</feature>
<dbReference type="AlphaFoldDB" id="A0A5Q4ZLX6"/>
<keyword evidence="1" id="KW-0472">Membrane</keyword>